<keyword evidence="4 7" id="KW-1133">Transmembrane helix</keyword>
<accession>A0A920C723</accession>
<keyword evidence="3 7" id="KW-0812">Transmembrane</keyword>
<dbReference type="Pfam" id="PF12704">
    <property type="entry name" value="MacB_PCD"/>
    <property type="match status" value="1"/>
</dbReference>
<dbReference type="RefSeq" id="WP_212920708.1">
    <property type="nucleotide sequence ID" value="NZ_BORP01000003.1"/>
</dbReference>
<keyword evidence="5 7" id="KW-0472">Membrane</keyword>
<evidence type="ECO:0000256" key="4">
    <source>
        <dbReference type="ARBA" id="ARBA00022989"/>
    </source>
</evidence>
<gene>
    <name evidence="10" type="primary">ytrF</name>
    <name evidence="10" type="ORF">J43TS3_18190</name>
</gene>
<dbReference type="InterPro" id="IPR003838">
    <property type="entry name" value="ABC3_permease_C"/>
</dbReference>
<feature type="transmembrane region" description="Helical" evidence="7">
    <location>
        <begin position="21"/>
        <end position="45"/>
    </location>
</feature>
<dbReference type="Proteomes" id="UP000676917">
    <property type="component" value="Unassembled WGS sequence"/>
</dbReference>
<comment type="subcellular location">
    <subcellularLocation>
        <location evidence="1">Cell membrane</location>
        <topology evidence="1">Multi-pass membrane protein</topology>
    </subcellularLocation>
</comment>
<dbReference type="PANTHER" id="PTHR30572">
    <property type="entry name" value="MEMBRANE COMPONENT OF TRANSPORTER-RELATED"/>
    <property type="match status" value="1"/>
</dbReference>
<evidence type="ECO:0000256" key="3">
    <source>
        <dbReference type="ARBA" id="ARBA00022692"/>
    </source>
</evidence>
<protein>
    <submittedName>
        <fullName evidence="10">ABC transporter permease YtrF</fullName>
    </submittedName>
</protein>
<evidence type="ECO:0000256" key="5">
    <source>
        <dbReference type="ARBA" id="ARBA00023136"/>
    </source>
</evidence>
<feature type="domain" description="ABC3 transporter permease C-terminal" evidence="8">
    <location>
        <begin position="306"/>
        <end position="433"/>
    </location>
</feature>
<evidence type="ECO:0000256" key="2">
    <source>
        <dbReference type="ARBA" id="ARBA00022475"/>
    </source>
</evidence>
<evidence type="ECO:0000259" key="8">
    <source>
        <dbReference type="Pfam" id="PF02687"/>
    </source>
</evidence>
<reference evidence="10" key="1">
    <citation type="submission" date="2021-03" db="EMBL/GenBank/DDBJ databases">
        <title>Antimicrobial resistance genes in bacteria isolated from Japanese honey, and their potential for conferring macrolide and lincosamide resistance in the American foulbrood pathogen Paenibacillus larvae.</title>
        <authorList>
            <person name="Okamoto M."/>
            <person name="Kumagai M."/>
            <person name="Kanamori H."/>
            <person name="Takamatsu D."/>
        </authorList>
    </citation>
    <scope>NUCLEOTIDE SEQUENCE</scope>
    <source>
        <strain evidence="10">J43TS3</strain>
    </source>
</reference>
<name>A0A920C723_9BACI</name>
<feature type="domain" description="MacB-like periplasmic core" evidence="9">
    <location>
        <begin position="21"/>
        <end position="269"/>
    </location>
</feature>
<dbReference type="AlphaFoldDB" id="A0A920C723"/>
<dbReference type="GO" id="GO:0022857">
    <property type="term" value="F:transmembrane transporter activity"/>
    <property type="evidence" value="ECO:0007669"/>
    <property type="project" value="TreeGrafter"/>
</dbReference>
<feature type="transmembrane region" description="Helical" evidence="7">
    <location>
        <begin position="357"/>
        <end position="382"/>
    </location>
</feature>
<dbReference type="EMBL" id="BORP01000003">
    <property type="protein sequence ID" value="GIO27208.1"/>
    <property type="molecule type" value="Genomic_DNA"/>
</dbReference>
<keyword evidence="2" id="KW-1003">Cell membrane</keyword>
<keyword evidence="11" id="KW-1185">Reference proteome</keyword>
<evidence type="ECO:0000256" key="1">
    <source>
        <dbReference type="ARBA" id="ARBA00004651"/>
    </source>
</evidence>
<evidence type="ECO:0000313" key="10">
    <source>
        <dbReference type="EMBL" id="GIO27208.1"/>
    </source>
</evidence>
<dbReference type="PROSITE" id="PS51257">
    <property type="entry name" value="PROKAR_LIPOPROTEIN"/>
    <property type="match status" value="1"/>
</dbReference>
<dbReference type="GO" id="GO:0005886">
    <property type="term" value="C:plasma membrane"/>
    <property type="evidence" value="ECO:0007669"/>
    <property type="project" value="UniProtKB-SubCell"/>
</dbReference>
<comment type="caution">
    <text evidence="10">The sequence shown here is derived from an EMBL/GenBank/DDBJ whole genome shotgun (WGS) entry which is preliminary data.</text>
</comment>
<dbReference type="PANTHER" id="PTHR30572:SF4">
    <property type="entry name" value="ABC TRANSPORTER PERMEASE YTRF"/>
    <property type="match status" value="1"/>
</dbReference>
<proteinExistence type="inferred from homology"/>
<feature type="transmembrane region" description="Helical" evidence="7">
    <location>
        <begin position="297"/>
        <end position="321"/>
    </location>
</feature>
<evidence type="ECO:0000259" key="9">
    <source>
        <dbReference type="Pfam" id="PF12704"/>
    </source>
</evidence>
<organism evidence="10 11">
    <name type="scientific">Ornithinibacillus bavariensis</name>
    <dbReference type="NCBI Taxonomy" id="545502"/>
    <lineage>
        <taxon>Bacteria</taxon>
        <taxon>Bacillati</taxon>
        <taxon>Bacillota</taxon>
        <taxon>Bacilli</taxon>
        <taxon>Bacillales</taxon>
        <taxon>Bacillaceae</taxon>
        <taxon>Ornithinibacillus</taxon>
    </lineage>
</organism>
<evidence type="ECO:0000256" key="7">
    <source>
        <dbReference type="SAM" id="Phobius"/>
    </source>
</evidence>
<comment type="similarity">
    <text evidence="6">Belongs to the ABC-4 integral membrane protein family.</text>
</comment>
<dbReference type="InterPro" id="IPR025857">
    <property type="entry name" value="MacB_PCD"/>
</dbReference>
<evidence type="ECO:0000256" key="6">
    <source>
        <dbReference type="ARBA" id="ARBA00038076"/>
    </source>
</evidence>
<dbReference type="Pfam" id="PF02687">
    <property type="entry name" value="FtsX"/>
    <property type="match status" value="1"/>
</dbReference>
<sequence>MKLKDKYRFIRQNIKKNKARTFMTILATAMGCAFLIVLASVGYGLQQSVVKETLEDQVVTEINVHGKIKDDNYYPITNDEITFLEKVDHVKAVTRKKQLAQIPMFHLDKYQTESVAVSTHFPSEVKAGLKLEEGKLPENANEVVVGYQFIDTLMLGSEKDAFDEESGKVKDEYRYKDSLIGKTISMTIQKDVESDETMEIPLTIVGVLEKPTREWMVNQNVYISQEVFQEVEAYTGTPSGELGLDPEGLETTQSESYDEVYVYADNLEAVQGIVDTLEEEDYATYSVVSEMKQINTLFTIAKAGLIFVGTIALIIASIGIYNTMTMAVTERAPDIGIMKAIGANPKTIKQIFLLESCYIGIIGAFIGTLVAYVISVVVNLGLPVILEMAFDEEMPEGLQFSAIPWSLVLISVVICLIVTVISGMRPAKRATQIDVLKAMRREI</sequence>
<dbReference type="InterPro" id="IPR050250">
    <property type="entry name" value="Macrolide_Exporter_MacB"/>
</dbReference>
<evidence type="ECO:0000313" key="11">
    <source>
        <dbReference type="Proteomes" id="UP000676917"/>
    </source>
</evidence>
<feature type="transmembrane region" description="Helical" evidence="7">
    <location>
        <begin position="402"/>
        <end position="421"/>
    </location>
</feature>